<sequence>MFGVPNHAHPDCAVAGTVEGNGATPSASLPLSVIITAYRRRSFLREAVESTLDQTLPRSQYEILVIKDWVDAEMDPWLRQNSVRVIHDEEPRVGGMLATGIAQARGDVISFLDDDDRFHRDKLLGVAAAFHEDAGLGLLRNCYDP</sequence>
<organism evidence="2">
    <name type="scientific">mine drainage metagenome</name>
    <dbReference type="NCBI Taxonomy" id="410659"/>
    <lineage>
        <taxon>unclassified sequences</taxon>
        <taxon>metagenomes</taxon>
        <taxon>ecological metagenomes</taxon>
    </lineage>
</organism>
<feature type="domain" description="Glycosyltransferase 2-like" evidence="1">
    <location>
        <begin position="32"/>
        <end position="133"/>
    </location>
</feature>
<dbReference type="Gene3D" id="3.90.550.10">
    <property type="entry name" value="Spore Coat Polysaccharide Biosynthesis Protein SpsA, Chain A"/>
    <property type="match status" value="1"/>
</dbReference>
<gene>
    <name evidence="2" type="ORF">B1B_17162</name>
</gene>
<dbReference type="InterPro" id="IPR050834">
    <property type="entry name" value="Glycosyltransf_2"/>
</dbReference>
<dbReference type="AlphaFoldDB" id="T0YGG4"/>
<reference evidence="2" key="2">
    <citation type="journal article" date="2014" name="ISME J.">
        <title>Microbial stratification in low pH oxic and suboxic macroscopic growths along an acid mine drainage.</title>
        <authorList>
            <person name="Mendez-Garcia C."/>
            <person name="Mesa V."/>
            <person name="Sprenger R.R."/>
            <person name="Richter M."/>
            <person name="Diez M.S."/>
            <person name="Solano J."/>
            <person name="Bargiela R."/>
            <person name="Golyshina O.V."/>
            <person name="Manteca A."/>
            <person name="Ramos J.L."/>
            <person name="Gallego J.R."/>
            <person name="Llorente I."/>
            <person name="Martins Dos Santos V.A."/>
            <person name="Jensen O.N."/>
            <person name="Pelaez A.I."/>
            <person name="Sanchez J."/>
            <person name="Ferrer M."/>
        </authorList>
    </citation>
    <scope>NUCLEOTIDE SEQUENCE</scope>
</reference>
<accession>T0YGG4</accession>
<dbReference type="InterPro" id="IPR029044">
    <property type="entry name" value="Nucleotide-diphossugar_trans"/>
</dbReference>
<dbReference type="PANTHER" id="PTHR43685">
    <property type="entry name" value="GLYCOSYLTRANSFERASE"/>
    <property type="match status" value="1"/>
</dbReference>
<protein>
    <submittedName>
        <fullName evidence="2">Glycosyltransferase</fullName>
    </submittedName>
</protein>
<dbReference type="PANTHER" id="PTHR43685:SF2">
    <property type="entry name" value="GLYCOSYLTRANSFERASE 2-LIKE DOMAIN-CONTAINING PROTEIN"/>
    <property type="match status" value="1"/>
</dbReference>
<feature type="non-terminal residue" evidence="2">
    <location>
        <position position="145"/>
    </location>
</feature>
<keyword evidence="2" id="KW-0808">Transferase</keyword>
<dbReference type="InterPro" id="IPR001173">
    <property type="entry name" value="Glyco_trans_2-like"/>
</dbReference>
<proteinExistence type="predicted"/>
<dbReference type="GO" id="GO:0016740">
    <property type="term" value="F:transferase activity"/>
    <property type="evidence" value="ECO:0007669"/>
    <property type="project" value="UniProtKB-KW"/>
</dbReference>
<dbReference type="SUPFAM" id="SSF53448">
    <property type="entry name" value="Nucleotide-diphospho-sugar transferases"/>
    <property type="match status" value="1"/>
</dbReference>
<comment type="caution">
    <text evidence="2">The sequence shown here is derived from an EMBL/GenBank/DDBJ whole genome shotgun (WGS) entry which is preliminary data.</text>
</comment>
<reference evidence="2" key="1">
    <citation type="submission" date="2013-08" db="EMBL/GenBank/DDBJ databases">
        <authorList>
            <person name="Mendez C."/>
            <person name="Richter M."/>
            <person name="Ferrer M."/>
            <person name="Sanchez J."/>
        </authorList>
    </citation>
    <scope>NUCLEOTIDE SEQUENCE</scope>
</reference>
<evidence type="ECO:0000259" key="1">
    <source>
        <dbReference type="Pfam" id="PF00535"/>
    </source>
</evidence>
<dbReference type="EMBL" id="AUZY01011466">
    <property type="protein sequence ID" value="EQD34516.1"/>
    <property type="molecule type" value="Genomic_DNA"/>
</dbReference>
<evidence type="ECO:0000313" key="2">
    <source>
        <dbReference type="EMBL" id="EQD34516.1"/>
    </source>
</evidence>
<name>T0YGG4_9ZZZZ</name>
<dbReference type="Pfam" id="PF00535">
    <property type="entry name" value="Glycos_transf_2"/>
    <property type="match status" value="1"/>
</dbReference>
<dbReference type="CDD" id="cd00761">
    <property type="entry name" value="Glyco_tranf_GTA_type"/>
    <property type="match status" value="1"/>
</dbReference>